<dbReference type="GO" id="GO:0008915">
    <property type="term" value="F:lipid-A-disaccharide synthase activity"/>
    <property type="evidence" value="ECO:0007669"/>
    <property type="project" value="UniProtKB-UniRule"/>
</dbReference>
<comment type="similarity">
    <text evidence="2">Belongs to the LpxB family.</text>
</comment>
<dbReference type="STRING" id="1760988.SAMN02949497_3361"/>
<keyword evidence="5" id="KW-0444">Lipid biosynthesis</keyword>
<dbReference type="EMBL" id="FXAM01000001">
    <property type="protein sequence ID" value="SMF95983.1"/>
    <property type="molecule type" value="Genomic_DNA"/>
</dbReference>
<dbReference type="Gene3D" id="3.40.50.2000">
    <property type="entry name" value="Glycogen Phosphorylase B"/>
    <property type="match status" value="1"/>
</dbReference>
<evidence type="ECO:0000256" key="10">
    <source>
        <dbReference type="ARBA" id="ARBA00048975"/>
    </source>
</evidence>
<dbReference type="NCBIfam" id="TIGR00215">
    <property type="entry name" value="lpxB"/>
    <property type="match status" value="1"/>
</dbReference>
<comment type="catalytic activity">
    <reaction evidence="10">
        <text>a lipid X + a UDP-2-N,3-O-bis[(3R)-3-hydroxyacyl]-alpha-D-glucosamine = a lipid A disaccharide + UDP + H(+)</text>
        <dbReference type="Rhea" id="RHEA:67828"/>
        <dbReference type="ChEBI" id="CHEBI:15378"/>
        <dbReference type="ChEBI" id="CHEBI:58223"/>
        <dbReference type="ChEBI" id="CHEBI:137748"/>
        <dbReference type="ChEBI" id="CHEBI:176338"/>
        <dbReference type="ChEBI" id="CHEBI:176343"/>
        <dbReference type="EC" id="2.4.1.182"/>
    </reaction>
</comment>
<keyword evidence="13" id="KW-1185">Reference proteome</keyword>
<dbReference type="SUPFAM" id="SSF53756">
    <property type="entry name" value="UDP-Glycosyltransferase/glycogen phosphorylase"/>
    <property type="match status" value="1"/>
</dbReference>
<dbReference type="Pfam" id="PF02684">
    <property type="entry name" value="LpxB"/>
    <property type="match status" value="1"/>
</dbReference>
<evidence type="ECO:0000256" key="11">
    <source>
        <dbReference type="NCBIfam" id="TIGR00215"/>
    </source>
</evidence>
<keyword evidence="9" id="KW-0443">Lipid metabolism</keyword>
<proteinExistence type="inferred from homology"/>
<name>A0A1Y6D542_9GAMM</name>
<evidence type="ECO:0000313" key="13">
    <source>
        <dbReference type="Proteomes" id="UP000192923"/>
    </source>
</evidence>
<dbReference type="GO" id="GO:0016020">
    <property type="term" value="C:membrane"/>
    <property type="evidence" value="ECO:0007669"/>
    <property type="project" value="GOC"/>
</dbReference>
<evidence type="ECO:0000256" key="9">
    <source>
        <dbReference type="ARBA" id="ARBA00023098"/>
    </source>
</evidence>
<dbReference type="EC" id="2.4.1.182" evidence="3 11"/>
<sequence>MAEHAPLVLLSAGEASGDRHAADLFTALKALVPGVRGIGMGGAAMREAGVEIRCDSSGIGVIGLVEIAKHYGEIRRALTLMQAIARAEKPDLLICVDYKEFNFRLAKAAKACGVRVLFYVSPQVWAWRPGRVKTYGRIVDHMAVIFPFEVPFYAAHQIPVTYVGHPLAGKVKPTLDLPAAREKYGLDGAAPVIGLLPGSRANEIKRLFPVILESARRLAQDFAGARFLLFQAPSVADADIQGRLEASGLAVQTIQGQDYDALQCCDAVITVSGTATLEVALIGVPMVIVYRLSPLSYWLGRLLVSIPYIGLPNILAGRGIVREFIQHEANPGNIAAEIGKILREPDYAAGIRQALAEVRERLGDRNGSQELARLAAEMLVPGAVP</sequence>
<accession>A0A1Y6D542</accession>
<dbReference type="Proteomes" id="UP000192923">
    <property type="component" value="Unassembled WGS sequence"/>
</dbReference>
<dbReference type="GO" id="GO:0009245">
    <property type="term" value="P:lipid A biosynthetic process"/>
    <property type="evidence" value="ECO:0007669"/>
    <property type="project" value="UniProtKB-UniRule"/>
</dbReference>
<evidence type="ECO:0000256" key="7">
    <source>
        <dbReference type="ARBA" id="ARBA00022676"/>
    </source>
</evidence>
<reference evidence="12 13" key="1">
    <citation type="submission" date="2016-12" db="EMBL/GenBank/DDBJ databases">
        <authorList>
            <person name="Song W.-J."/>
            <person name="Kurnit D.M."/>
        </authorList>
    </citation>
    <scope>NUCLEOTIDE SEQUENCE [LARGE SCALE GENOMIC DNA]</scope>
    <source>
        <strain evidence="12 13">175</strain>
    </source>
</reference>
<evidence type="ECO:0000256" key="5">
    <source>
        <dbReference type="ARBA" id="ARBA00022516"/>
    </source>
</evidence>
<evidence type="ECO:0000313" key="12">
    <source>
        <dbReference type="EMBL" id="SMF95983.1"/>
    </source>
</evidence>
<protein>
    <recommendedName>
        <fullName evidence="4 11">Lipid-A-disaccharide synthase</fullName>
        <ecNumber evidence="3 11">2.4.1.182</ecNumber>
    </recommendedName>
</protein>
<evidence type="ECO:0000256" key="6">
    <source>
        <dbReference type="ARBA" id="ARBA00022556"/>
    </source>
</evidence>
<dbReference type="PANTHER" id="PTHR30372">
    <property type="entry name" value="LIPID-A-DISACCHARIDE SYNTHASE"/>
    <property type="match status" value="1"/>
</dbReference>
<keyword evidence="6" id="KW-0441">Lipid A biosynthesis</keyword>
<organism evidence="12 13">
    <name type="scientific">Methylomagnum ishizawai</name>
    <dbReference type="NCBI Taxonomy" id="1760988"/>
    <lineage>
        <taxon>Bacteria</taxon>
        <taxon>Pseudomonadati</taxon>
        <taxon>Pseudomonadota</taxon>
        <taxon>Gammaproteobacteria</taxon>
        <taxon>Methylococcales</taxon>
        <taxon>Methylococcaceae</taxon>
        <taxon>Methylomagnum</taxon>
    </lineage>
</organism>
<gene>
    <name evidence="12" type="ORF">SAMN02949497_3361</name>
</gene>
<dbReference type="InterPro" id="IPR003835">
    <property type="entry name" value="Glyco_trans_19"/>
</dbReference>
<dbReference type="PANTHER" id="PTHR30372:SF4">
    <property type="entry name" value="LIPID-A-DISACCHARIDE SYNTHASE, MITOCHONDRIAL-RELATED"/>
    <property type="match status" value="1"/>
</dbReference>
<dbReference type="GO" id="GO:0005543">
    <property type="term" value="F:phospholipid binding"/>
    <property type="evidence" value="ECO:0007669"/>
    <property type="project" value="TreeGrafter"/>
</dbReference>
<evidence type="ECO:0000256" key="8">
    <source>
        <dbReference type="ARBA" id="ARBA00022679"/>
    </source>
</evidence>
<keyword evidence="7" id="KW-0328">Glycosyltransferase</keyword>
<dbReference type="RefSeq" id="WP_085214669.1">
    <property type="nucleotide sequence ID" value="NZ_FXAM01000001.1"/>
</dbReference>
<dbReference type="AlphaFoldDB" id="A0A1Y6D542"/>
<evidence type="ECO:0000256" key="4">
    <source>
        <dbReference type="ARBA" id="ARBA00020902"/>
    </source>
</evidence>
<comment type="function">
    <text evidence="1">Condensation of UDP-2,3-diacylglucosamine and 2,3-diacylglucosamine-1-phosphate to form lipid A disaccharide, a precursor of lipid A, a phosphorylated glycolipid that anchors the lipopolysaccharide to the outer membrane of the cell.</text>
</comment>
<evidence type="ECO:0000256" key="1">
    <source>
        <dbReference type="ARBA" id="ARBA00002056"/>
    </source>
</evidence>
<keyword evidence="8" id="KW-0808">Transferase</keyword>
<evidence type="ECO:0000256" key="2">
    <source>
        <dbReference type="ARBA" id="ARBA00007868"/>
    </source>
</evidence>
<evidence type="ECO:0000256" key="3">
    <source>
        <dbReference type="ARBA" id="ARBA00012687"/>
    </source>
</evidence>
<dbReference type="OrthoDB" id="9801642at2"/>